<evidence type="ECO:0000256" key="7">
    <source>
        <dbReference type="SAM" id="Phobius"/>
    </source>
</evidence>
<evidence type="ECO:0000256" key="3">
    <source>
        <dbReference type="ARBA" id="ARBA00022692"/>
    </source>
</evidence>
<keyword evidence="4 7" id="KW-1133">Transmembrane helix</keyword>
<proteinExistence type="predicted"/>
<keyword evidence="2" id="KW-1003">Cell membrane</keyword>
<feature type="region of interest" description="Disordered" evidence="6">
    <location>
        <begin position="1"/>
        <end position="30"/>
    </location>
</feature>
<name>A0ABY8L9A3_9RHOB</name>
<protein>
    <submittedName>
        <fullName evidence="8">YihY/virulence factor BrkB family protein</fullName>
    </submittedName>
</protein>
<evidence type="ECO:0000256" key="5">
    <source>
        <dbReference type="ARBA" id="ARBA00023136"/>
    </source>
</evidence>
<feature type="transmembrane region" description="Helical" evidence="7">
    <location>
        <begin position="237"/>
        <end position="259"/>
    </location>
</feature>
<reference evidence="8 9" key="1">
    <citation type="submission" date="2023-04" db="EMBL/GenBank/DDBJ databases">
        <title>Jannaschia ovalis sp. nov., a marine bacterium isolated from sea tidal flat.</title>
        <authorList>
            <person name="Kwon D.Y."/>
            <person name="Kim J.-J."/>
        </authorList>
    </citation>
    <scope>NUCLEOTIDE SEQUENCE [LARGE SCALE GENOMIC DNA]</scope>
    <source>
        <strain evidence="8 9">GRR-S6-38</strain>
    </source>
</reference>
<dbReference type="EMBL" id="CP122537">
    <property type="protein sequence ID" value="WGH77933.1"/>
    <property type="molecule type" value="Genomic_DNA"/>
</dbReference>
<sequence length="330" mass="34977">MAEPPRHATAAEIAEAQPGRGRDATHPQGIPARGWKDIALRVAGQVSKDHVLLIAAGVAFYGLLAVFPAITALMSITGLLYEPQELVSALEGVTAVVPSDVSEILMAQATEVAGSQQGGLTLGLVLGLGIALWSASAGVGSLIEGINFAYDEKETRSFVKLKALTILMTVLIILGVLVAAVLIVVVPIVLSFVAFAPWVERLIQWVKYIPLALLVIFGLGVLYRYGPDRETAKIRWLAPGTLIAALLWLIASIGFSVYVSNFGSYNETFGSIAGVVVMLLWMWISAVVILLGAELNSEIEAQTARDTTTGIREPMGHRGAVKADNVGPAQ</sequence>
<feature type="transmembrane region" description="Helical" evidence="7">
    <location>
        <begin position="51"/>
        <end position="81"/>
    </location>
</feature>
<organism evidence="8 9">
    <name type="scientific">Jannaschia ovalis</name>
    <dbReference type="NCBI Taxonomy" id="3038773"/>
    <lineage>
        <taxon>Bacteria</taxon>
        <taxon>Pseudomonadati</taxon>
        <taxon>Pseudomonadota</taxon>
        <taxon>Alphaproteobacteria</taxon>
        <taxon>Rhodobacterales</taxon>
        <taxon>Roseobacteraceae</taxon>
        <taxon>Jannaschia</taxon>
    </lineage>
</organism>
<comment type="subcellular location">
    <subcellularLocation>
        <location evidence="1">Cell membrane</location>
        <topology evidence="1">Multi-pass membrane protein</topology>
    </subcellularLocation>
</comment>
<keyword evidence="5 7" id="KW-0472">Membrane</keyword>
<dbReference type="Pfam" id="PF03631">
    <property type="entry name" value="Virul_fac_BrkB"/>
    <property type="match status" value="1"/>
</dbReference>
<dbReference type="NCBIfam" id="TIGR00765">
    <property type="entry name" value="yihY_not_rbn"/>
    <property type="match status" value="1"/>
</dbReference>
<dbReference type="PANTHER" id="PTHR30213">
    <property type="entry name" value="INNER MEMBRANE PROTEIN YHJD"/>
    <property type="match status" value="1"/>
</dbReference>
<evidence type="ECO:0000256" key="6">
    <source>
        <dbReference type="SAM" id="MobiDB-lite"/>
    </source>
</evidence>
<feature type="transmembrane region" description="Helical" evidence="7">
    <location>
        <begin position="271"/>
        <end position="293"/>
    </location>
</feature>
<keyword evidence="9" id="KW-1185">Reference proteome</keyword>
<evidence type="ECO:0000256" key="2">
    <source>
        <dbReference type="ARBA" id="ARBA00022475"/>
    </source>
</evidence>
<evidence type="ECO:0000256" key="1">
    <source>
        <dbReference type="ARBA" id="ARBA00004651"/>
    </source>
</evidence>
<accession>A0ABY8L9A3</accession>
<feature type="transmembrane region" description="Helical" evidence="7">
    <location>
        <begin position="208"/>
        <end position="225"/>
    </location>
</feature>
<evidence type="ECO:0000313" key="9">
    <source>
        <dbReference type="Proteomes" id="UP001243420"/>
    </source>
</evidence>
<gene>
    <name evidence="8" type="ORF">P8627_12945</name>
</gene>
<evidence type="ECO:0000313" key="8">
    <source>
        <dbReference type="EMBL" id="WGH77933.1"/>
    </source>
</evidence>
<dbReference type="PANTHER" id="PTHR30213:SF0">
    <property type="entry name" value="UPF0761 MEMBRANE PROTEIN YIHY"/>
    <property type="match status" value="1"/>
</dbReference>
<feature type="transmembrane region" description="Helical" evidence="7">
    <location>
        <begin position="120"/>
        <end position="143"/>
    </location>
</feature>
<dbReference type="InterPro" id="IPR017039">
    <property type="entry name" value="Virul_fac_BrkB"/>
</dbReference>
<dbReference type="PIRSF" id="PIRSF035875">
    <property type="entry name" value="RNase_BN"/>
    <property type="match status" value="1"/>
</dbReference>
<feature type="region of interest" description="Disordered" evidence="6">
    <location>
        <begin position="306"/>
        <end position="330"/>
    </location>
</feature>
<feature type="transmembrane region" description="Helical" evidence="7">
    <location>
        <begin position="164"/>
        <end position="196"/>
    </location>
</feature>
<dbReference type="RefSeq" id="WP_279964556.1">
    <property type="nucleotide sequence ID" value="NZ_CP122537.1"/>
</dbReference>
<evidence type="ECO:0000256" key="4">
    <source>
        <dbReference type="ARBA" id="ARBA00022989"/>
    </source>
</evidence>
<keyword evidence="3 7" id="KW-0812">Transmembrane</keyword>
<dbReference type="Proteomes" id="UP001243420">
    <property type="component" value="Chromosome"/>
</dbReference>